<dbReference type="EMBL" id="VFQF01000003">
    <property type="protein sequence ID" value="TQN44799.1"/>
    <property type="molecule type" value="Genomic_DNA"/>
</dbReference>
<accession>A0A543PL76</accession>
<dbReference type="GO" id="GO:0016874">
    <property type="term" value="F:ligase activity"/>
    <property type="evidence" value="ECO:0007669"/>
    <property type="project" value="UniProtKB-KW"/>
</dbReference>
<dbReference type="InterPro" id="IPR009097">
    <property type="entry name" value="Cyclic_Pdiesterase"/>
</dbReference>
<dbReference type="OrthoDB" id="2082235at2"/>
<comment type="caution">
    <text evidence="1">The sequence shown here is derived from an EMBL/GenBank/DDBJ whole genome shotgun (WGS) entry which is preliminary data.</text>
</comment>
<dbReference type="SUPFAM" id="SSF55144">
    <property type="entry name" value="LigT-like"/>
    <property type="match status" value="1"/>
</dbReference>
<dbReference type="Gene3D" id="3.90.1140.10">
    <property type="entry name" value="Cyclic phosphodiesterase"/>
    <property type="match status" value="1"/>
</dbReference>
<sequence length="189" mass="20563">MTFTPIDETMPTAPATESALLLVVPVAEPAVARHRIEWDAAARVGVPAHVTVAYPFKPVELLDDTDVSVLVELCGAAPVLEVTFSRTGWFGDEVLFLEPDDAAPVVSLTRRIERAFPDYPVYGGVYDDVRPHLTIGHQVGVSVLRSAEREILPHLPLTQTITRVELWQGPPLAAATPGWHLVRSFVLGG</sequence>
<protein>
    <submittedName>
        <fullName evidence="1">2'-5' RNA ligase superfamily protein</fullName>
    </submittedName>
</protein>
<gene>
    <name evidence="1" type="ORF">FHX52_4020</name>
</gene>
<name>A0A543PL76_9MICO</name>
<evidence type="ECO:0000313" key="2">
    <source>
        <dbReference type="Proteomes" id="UP000320085"/>
    </source>
</evidence>
<dbReference type="AlphaFoldDB" id="A0A543PL76"/>
<proteinExistence type="predicted"/>
<reference evidence="1 2" key="1">
    <citation type="submission" date="2019-06" db="EMBL/GenBank/DDBJ databases">
        <title>Sequencing the genomes of 1000 actinobacteria strains.</title>
        <authorList>
            <person name="Klenk H.-P."/>
        </authorList>
    </citation>
    <scope>NUCLEOTIDE SEQUENCE [LARGE SCALE GENOMIC DNA]</scope>
    <source>
        <strain evidence="1 2">DSM 21776</strain>
    </source>
</reference>
<dbReference type="Pfam" id="PF13563">
    <property type="entry name" value="2_5_RNA_ligase2"/>
    <property type="match status" value="1"/>
</dbReference>
<dbReference type="RefSeq" id="WP_141824108.1">
    <property type="nucleotide sequence ID" value="NZ_BAAAQC010000017.1"/>
</dbReference>
<keyword evidence="1" id="KW-0436">Ligase</keyword>
<organism evidence="1 2">
    <name type="scientific">Humibacillus xanthopallidus</name>
    <dbReference type="NCBI Taxonomy" id="412689"/>
    <lineage>
        <taxon>Bacteria</taxon>
        <taxon>Bacillati</taxon>
        <taxon>Actinomycetota</taxon>
        <taxon>Actinomycetes</taxon>
        <taxon>Micrococcales</taxon>
        <taxon>Intrasporangiaceae</taxon>
        <taxon>Humibacillus</taxon>
    </lineage>
</organism>
<dbReference type="Proteomes" id="UP000320085">
    <property type="component" value="Unassembled WGS sequence"/>
</dbReference>
<evidence type="ECO:0000313" key="1">
    <source>
        <dbReference type="EMBL" id="TQN44799.1"/>
    </source>
</evidence>